<evidence type="ECO:0000256" key="13">
    <source>
        <dbReference type="RuleBase" id="RU004011"/>
    </source>
</evidence>
<dbReference type="OrthoDB" id="9801161at2"/>
<accession>A0A1M6MDD6</accession>
<evidence type="ECO:0000256" key="10">
    <source>
        <dbReference type="ARBA" id="ARBA00022842"/>
    </source>
</evidence>
<keyword evidence="5 14" id="KW-0808">Transferase</keyword>
<reference evidence="16 17" key="1">
    <citation type="submission" date="2016-11" db="EMBL/GenBank/DDBJ databases">
        <authorList>
            <person name="Jaros S."/>
            <person name="Januszkiewicz K."/>
            <person name="Wedrychowicz H."/>
        </authorList>
    </citation>
    <scope>NUCLEOTIDE SEQUENCE [LARGE SCALE GENOMIC DNA]</scope>
    <source>
        <strain evidence="16 17">DSM 21864</strain>
    </source>
</reference>
<organism evidence="16 17">
    <name type="scientific">Clostridium amylolyticum</name>
    <dbReference type="NCBI Taxonomy" id="1121298"/>
    <lineage>
        <taxon>Bacteria</taxon>
        <taxon>Bacillati</taxon>
        <taxon>Bacillota</taxon>
        <taxon>Clostridia</taxon>
        <taxon>Eubacteriales</taxon>
        <taxon>Clostridiaceae</taxon>
        <taxon>Clostridium</taxon>
    </lineage>
</organism>
<dbReference type="STRING" id="1121298.SAMN05444401_3948"/>
<evidence type="ECO:0000256" key="8">
    <source>
        <dbReference type="ARBA" id="ARBA00022777"/>
    </source>
</evidence>
<dbReference type="InterPro" id="IPR001564">
    <property type="entry name" value="Nucleoside_diP_kinase"/>
</dbReference>
<keyword evidence="9 14" id="KW-0067">ATP-binding</keyword>
<dbReference type="GO" id="GO:0006241">
    <property type="term" value="P:CTP biosynthetic process"/>
    <property type="evidence" value="ECO:0007669"/>
    <property type="project" value="InterPro"/>
</dbReference>
<comment type="caution">
    <text evidence="12">Lacks conserved residue(s) required for the propagation of feature annotation.</text>
</comment>
<dbReference type="Gene3D" id="3.30.70.141">
    <property type="entry name" value="Nucleoside diphosphate kinase-like domain"/>
    <property type="match status" value="1"/>
</dbReference>
<dbReference type="GO" id="GO:0005524">
    <property type="term" value="F:ATP binding"/>
    <property type="evidence" value="ECO:0007669"/>
    <property type="project" value="UniProtKB-KW"/>
</dbReference>
<dbReference type="InterPro" id="IPR034907">
    <property type="entry name" value="NDK-like_dom"/>
</dbReference>
<evidence type="ECO:0000313" key="16">
    <source>
        <dbReference type="EMBL" id="SHJ81283.1"/>
    </source>
</evidence>
<evidence type="ECO:0000256" key="11">
    <source>
        <dbReference type="ARBA" id="ARBA00023080"/>
    </source>
</evidence>
<dbReference type="CDD" id="cd04413">
    <property type="entry name" value="NDPk_I"/>
    <property type="match status" value="1"/>
</dbReference>
<comment type="catalytic activity">
    <reaction evidence="14">
        <text>a 2'-deoxyribonucleoside 5'-diphosphate + ATP = a 2'-deoxyribonucleoside 5'-triphosphate + ADP</text>
        <dbReference type="Rhea" id="RHEA:44640"/>
        <dbReference type="ChEBI" id="CHEBI:30616"/>
        <dbReference type="ChEBI" id="CHEBI:61560"/>
        <dbReference type="ChEBI" id="CHEBI:73316"/>
        <dbReference type="ChEBI" id="CHEBI:456216"/>
        <dbReference type="EC" id="2.7.4.6"/>
    </reaction>
</comment>
<dbReference type="InterPro" id="IPR023005">
    <property type="entry name" value="Nucleoside_diP_kinase_AS"/>
</dbReference>
<comment type="similarity">
    <text evidence="2 12 13">Belongs to the NDK family.</text>
</comment>
<comment type="cofactor">
    <cofactor evidence="1">
        <name>Mg(2+)</name>
        <dbReference type="ChEBI" id="CHEBI:18420"/>
    </cofactor>
</comment>
<dbReference type="PANTHER" id="PTHR11349">
    <property type="entry name" value="NUCLEOSIDE DIPHOSPHATE KINASE"/>
    <property type="match status" value="1"/>
</dbReference>
<dbReference type="InterPro" id="IPR036850">
    <property type="entry name" value="NDK-like_dom_sf"/>
</dbReference>
<dbReference type="PROSITE" id="PS51374">
    <property type="entry name" value="NDPK_LIKE"/>
    <property type="match status" value="1"/>
</dbReference>
<evidence type="ECO:0000256" key="6">
    <source>
        <dbReference type="ARBA" id="ARBA00022723"/>
    </source>
</evidence>
<dbReference type="Pfam" id="PF00334">
    <property type="entry name" value="NDK"/>
    <property type="match status" value="1"/>
</dbReference>
<dbReference type="Proteomes" id="UP000184080">
    <property type="component" value="Unassembled WGS sequence"/>
</dbReference>
<dbReference type="GO" id="GO:0006183">
    <property type="term" value="P:GTP biosynthetic process"/>
    <property type="evidence" value="ECO:0007669"/>
    <property type="project" value="InterPro"/>
</dbReference>
<evidence type="ECO:0000313" key="17">
    <source>
        <dbReference type="Proteomes" id="UP000184080"/>
    </source>
</evidence>
<protein>
    <recommendedName>
        <fullName evidence="4 14">Nucleoside diphosphate kinase</fullName>
        <ecNumber evidence="3 14">2.7.4.6</ecNumber>
    </recommendedName>
</protein>
<evidence type="ECO:0000256" key="7">
    <source>
        <dbReference type="ARBA" id="ARBA00022741"/>
    </source>
</evidence>
<evidence type="ECO:0000256" key="4">
    <source>
        <dbReference type="ARBA" id="ARBA00017632"/>
    </source>
</evidence>
<evidence type="ECO:0000256" key="2">
    <source>
        <dbReference type="ARBA" id="ARBA00008142"/>
    </source>
</evidence>
<keyword evidence="8 14" id="KW-0418">Kinase</keyword>
<evidence type="ECO:0000256" key="3">
    <source>
        <dbReference type="ARBA" id="ARBA00012966"/>
    </source>
</evidence>
<evidence type="ECO:0000256" key="5">
    <source>
        <dbReference type="ARBA" id="ARBA00022679"/>
    </source>
</evidence>
<dbReference type="GO" id="GO:0004550">
    <property type="term" value="F:nucleoside diphosphate kinase activity"/>
    <property type="evidence" value="ECO:0007669"/>
    <property type="project" value="UniProtKB-EC"/>
</dbReference>
<gene>
    <name evidence="16" type="ORF">SAMN05444401_3948</name>
</gene>
<name>A0A1M6MDD6_9CLOT</name>
<sequence length="133" mass="15195">MMEQSLVLVKPDAVERNIIGKILSIYEDRGLNILKMKKMRVSRELAEKHYEEHKGRDYYDSLINYITRSDLVALVLEGEDAISRIRKINGSNNPDKAEEGTIRKLYALSTTLNSVHASDSPVSAEREIGLWFD</sequence>
<dbReference type="EMBL" id="FQZO01000008">
    <property type="protein sequence ID" value="SHJ81283.1"/>
    <property type="molecule type" value="Genomic_DNA"/>
</dbReference>
<dbReference type="GO" id="GO:0006228">
    <property type="term" value="P:UTP biosynthetic process"/>
    <property type="evidence" value="ECO:0007669"/>
    <property type="project" value="InterPro"/>
</dbReference>
<dbReference type="GO" id="GO:0046872">
    <property type="term" value="F:metal ion binding"/>
    <property type="evidence" value="ECO:0007669"/>
    <property type="project" value="UniProtKB-KW"/>
</dbReference>
<dbReference type="SMART" id="SM00562">
    <property type="entry name" value="NDK"/>
    <property type="match status" value="1"/>
</dbReference>
<dbReference type="FunFam" id="3.30.70.141:FF:000003">
    <property type="entry name" value="Nucleoside diphosphate kinase"/>
    <property type="match status" value="1"/>
</dbReference>
<evidence type="ECO:0000256" key="12">
    <source>
        <dbReference type="PROSITE-ProRule" id="PRU00706"/>
    </source>
</evidence>
<evidence type="ECO:0000256" key="1">
    <source>
        <dbReference type="ARBA" id="ARBA00001946"/>
    </source>
</evidence>
<evidence type="ECO:0000256" key="14">
    <source>
        <dbReference type="RuleBase" id="RU004013"/>
    </source>
</evidence>
<dbReference type="RefSeq" id="WP_073010865.1">
    <property type="nucleotide sequence ID" value="NZ_FQZO01000008.1"/>
</dbReference>
<evidence type="ECO:0000259" key="15">
    <source>
        <dbReference type="SMART" id="SM00562"/>
    </source>
</evidence>
<dbReference type="AlphaFoldDB" id="A0A1M6MDD6"/>
<keyword evidence="11" id="KW-0546">Nucleotide metabolism</keyword>
<proteinExistence type="inferred from homology"/>
<dbReference type="PRINTS" id="PR01243">
    <property type="entry name" value="NUCDPKINASE"/>
</dbReference>
<dbReference type="EC" id="2.7.4.6" evidence="3 14"/>
<dbReference type="NCBIfam" id="NF001908">
    <property type="entry name" value="PRK00668.1"/>
    <property type="match status" value="1"/>
</dbReference>
<keyword evidence="10" id="KW-0460">Magnesium</keyword>
<feature type="domain" description="Nucleoside diphosphate kinase-like" evidence="15">
    <location>
        <begin position="2"/>
        <end position="133"/>
    </location>
</feature>
<keyword evidence="7 14" id="KW-0547">Nucleotide-binding</keyword>
<keyword evidence="6" id="KW-0479">Metal-binding</keyword>
<dbReference type="PROSITE" id="PS00469">
    <property type="entry name" value="NDPK"/>
    <property type="match status" value="1"/>
</dbReference>
<dbReference type="SUPFAM" id="SSF54919">
    <property type="entry name" value="Nucleoside diphosphate kinase, NDK"/>
    <property type="match status" value="1"/>
</dbReference>
<evidence type="ECO:0000256" key="9">
    <source>
        <dbReference type="ARBA" id="ARBA00022840"/>
    </source>
</evidence>
<keyword evidence="17" id="KW-1185">Reference proteome</keyword>